<accession>A0A0F9FWD0</accession>
<name>A0A0F9FWD0_9ZZZZ</name>
<gene>
    <name evidence="1" type="ORF">LCGC14_1901900</name>
</gene>
<proteinExistence type="predicted"/>
<reference evidence="1" key="1">
    <citation type="journal article" date="2015" name="Nature">
        <title>Complex archaea that bridge the gap between prokaryotes and eukaryotes.</title>
        <authorList>
            <person name="Spang A."/>
            <person name="Saw J.H."/>
            <person name="Jorgensen S.L."/>
            <person name="Zaremba-Niedzwiedzka K."/>
            <person name="Martijn J."/>
            <person name="Lind A.E."/>
            <person name="van Eijk R."/>
            <person name="Schleper C."/>
            <person name="Guy L."/>
            <person name="Ettema T.J."/>
        </authorList>
    </citation>
    <scope>NUCLEOTIDE SEQUENCE</scope>
</reference>
<dbReference type="AlphaFoldDB" id="A0A0F9FWD0"/>
<dbReference type="EMBL" id="LAZR01019935">
    <property type="protein sequence ID" value="KKL90724.1"/>
    <property type="molecule type" value="Genomic_DNA"/>
</dbReference>
<sequence>MKTYYKVVKTNLTSCFATGKVGVQYKIGEYVRAPKWLPPNHQVLFVFRRRGAAQDFADSIIATTLHVYECRAKNESCIPYYLSTDRLSCGIILYSDFGEFPLGTVAVKQVKLIRRKG</sequence>
<organism evidence="1">
    <name type="scientific">marine sediment metagenome</name>
    <dbReference type="NCBI Taxonomy" id="412755"/>
    <lineage>
        <taxon>unclassified sequences</taxon>
        <taxon>metagenomes</taxon>
        <taxon>ecological metagenomes</taxon>
    </lineage>
</organism>
<evidence type="ECO:0000313" key="1">
    <source>
        <dbReference type="EMBL" id="KKL90724.1"/>
    </source>
</evidence>
<protein>
    <submittedName>
        <fullName evidence="1">Uncharacterized protein</fullName>
    </submittedName>
</protein>
<comment type="caution">
    <text evidence="1">The sequence shown here is derived from an EMBL/GenBank/DDBJ whole genome shotgun (WGS) entry which is preliminary data.</text>
</comment>